<dbReference type="Pfam" id="PF01039">
    <property type="entry name" value="Carboxyl_trans"/>
    <property type="match status" value="1"/>
</dbReference>
<gene>
    <name evidence="2" type="primary">Acacb_2</name>
    <name evidence="2" type="ORF">TROMEL_R10799</name>
</gene>
<name>A0A7L0EGX2_TROML</name>
<evidence type="ECO:0000313" key="3">
    <source>
        <dbReference type="Proteomes" id="UP000550660"/>
    </source>
</evidence>
<dbReference type="GO" id="GO:0003989">
    <property type="term" value="F:acetyl-CoA carboxylase activity"/>
    <property type="evidence" value="ECO:0007669"/>
    <property type="project" value="InterPro"/>
</dbReference>
<protein>
    <submittedName>
        <fullName evidence="2">ACACB carboxylase</fullName>
    </submittedName>
</protein>
<dbReference type="PANTHER" id="PTHR45728">
    <property type="entry name" value="ACETYL-COA CARBOXYLASE, ISOFORM A"/>
    <property type="match status" value="1"/>
</dbReference>
<feature type="non-terminal residue" evidence="2">
    <location>
        <position position="1"/>
    </location>
</feature>
<sequence>REDLLLPMYYQVAVHFADLHDTPGRMQEKGVITDILEWKNARSFLYWRLRRLLLEEVVKAEVLKANSELSHIHIQSMLRRWFMETEGAEKGYLWDNNQVVVEWLEKHMREGDGTQSAIRENIKYLKRDYVLKRIQSLVQANPDVAVDCIIQMAQHITRAQKTQVAHLLSTVDNNGPS</sequence>
<dbReference type="GO" id="GO:0006633">
    <property type="term" value="P:fatty acid biosynthetic process"/>
    <property type="evidence" value="ECO:0007669"/>
    <property type="project" value="TreeGrafter"/>
</dbReference>
<accession>A0A7L0EGX2</accession>
<feature type="domain" description="Acetyl-coenzyme A carboxylase carboxyl transferase subunit beta" evidence="1">
    <location>
        <begin position="1"/>
        <end position="52"/>
    </location>
</feature>
<dbReference type="GO" id="GO:0005739">
    <property type="term" value="C:mitochondrion"/>
    <property type="evidence" value="ECO:0007669"/>
    <property type="project" value="TreeGrafter"/>
</dbReference>
<dbReference type="Proteomes" id="UP000550660">
    <property type="component" value="Unassembled WGS sequence"/>
</dbReference>
<proteinExistence type="predicted"/>
<dbReference type="SUPFAM" id="SSF52096">
    <property type="entry name" value="ClpP/crotonase"/>
    <property type="match status" value="1"/>
</dbReference>
<dbReference type="OrthoDB" id="14612at2759"/>
<dbReference type="AlphaFoldDB" id="A0A7L0EGX2"/>
<reference evidence="2 3" key="1">
    <citation type="submission" date="2019-09" db="EMBL/GenBank/DDBJ databases">
        <title>Bird 10,000 Genomes (B10K) Project - Family phase.</title>
        <authorList>
            <person name="Zhang G."/>
        </authorList>
    </citation>
    <scope>NUCLEOTIDE SEQUENCE [LARGE SCALE GENOMIC DNA]</scope>
    <source>
        <strain evidence="2">B10K-DU-007-40</strain>
        <tissue evidence="2">Mixed tissue sample</tissue>
    </source>
</reference>
<dbReference type="InterPro" id="IPR034733">
    <property type="entry name" value="AcCoA_carboxyl_beta"/>
</dbReference>
<dbReference type="EMBL" id="VXAG01000944">
    <property type="protein sequence ID" value="NXJ82184.1"/>
    <property type="molecule type" value="Genomic_DNA"/>
</dbReference>
<keyword evidence="3" id="KW-1185">Reference proteome</keyword>
<dbReference type="Gene3D" id="3.90.226.10">
    <property type="entry name" value="2-enoyl-CoA Hydratase, Chain A, domain 1"/>
    <property type="match status" value="1"/>
</dbReference>
<comment type="caution">
    <text evidence="2">The sequence shown here is derived from an EMBL/GenBank/DDBJ whole genome shotgun (WGS) entry which is preliminary data.</text>
</comment>
<feature type="non-terminal residue" evidence="2">
    <location>
        <position position="177"/>
    </location>
</feature>
<organism evidence="2 3">
    <name type="scientific">Trogon melanurus</name>
    <name type="common">Black-tailed trogon</name>
    <dbReference type="NCBI Taxonomy" id="56311"/>
    <lineage>
        <taxon>Eukaryota</taxon>
        <taxon>Metazoa</taxon>
        <taxon>Chordata</taxon>
        <taxon>Craniata</taxon>
        <taxon>Vertebrata</taxon>
        <taxon>Euteleostomi</taxon>
        <taxon>Archelosauria</taxon>
        <taxon>Archosauria</taxon>
        <taxon>Dinosauria</taxon>
        <taxon>Saurischia</taxon>
        <taxon>Theropoda</taxon>
        <taxon>Coelurosauria</taxon>
        <taxon>Aves</taxon>
        <taxon>Neognathae</taxon>
        <taxon>Neoaves</taxon>
        <taxon>Telluraves</taxon>
        <taxon>Coraciimorphae</taxon>
        <taxon>Trogoniformes</taxon>
        <taxon>Trogonidae</taxon>
        <taxon>Trogon</taxon>
    </lineage>
</organism>
<evidence type="ECO:0000313" key="2">
    <source>
        <dbReference type="EMBL" id="NXJ82184.1"/>
    </source>
</evidence>
<evidence type="ECO:0000259" key="1">
    <source>
        <dbReference type="Pfam" id="PF01039"/>
    </source>
</evidence>
<dbReference type="InterPro" id="IPR049076">
    <property type="entry name" value="ACCA"/>
</dbReference>
<dbReference type="InterPro" id="IPR029045">
    <property type="entry name" value="ClpP/crotonase-like_dom_sf"/>
</dbReference>
<dbReference type="PANTHER" id="PTHR45728:SF1">
    <property type="entry name" value="ACETYL-COA CARBOXYLASE 2"/>
    <property type="match status" value="1"/>
</dbReference>